<evidence type="ECO:0000313" key="2">
    <source>
        <dbReference type="Proteomes" id="UP000482800"/>
    </source>
</evidence>
<dbReference type="RefSeq" id="WP_173056984.1">
    <property type="nucleotide sequence ID" value="NZ_BAABGO010000001.1"/>
</dbReference>
<protein>
    <submittedName>
        <fullName evidence="1">Uncharacterized protein</fullName>
    </submittedName>
</protein>
<evidence type="ECO:0000313" key="1">
    <source>
        <dbReference type="EMBL" id="GFJ79449.1"/>
    </source>
</evidence>
<accession>A0A6V8KBC3</accession>
<comment type="caution">
    <text evidence="1">The sequence shown here is derived from an EMBL/GenBank/DDBJ whole genome shotgun (WGS) entry which is preliminary data.</text>
</comment>
<reference evidence="1 2" key="2">
    <citation type="submission" date="2020-03" db="EMBL/GenBank/DDBJ databases">
        <authorList>
            <person name="Ichikawa N."/>
            <person name="Kimura A."/>
            <person name="Kitahashi Y."/>
            <person name="Uohara A."/>
        </authorList>
    </citation>
    <scope>NUCLEOTIDE SEQUENCE [LARGE SCALE GENOMIC DNA]</scope>
    <source>
        <strain evidence="1 2">NBRC 108639</strain>
    </source>
</reference>
<gene>
    <name evidence="1" type="ORF">Phou_036290</name>
</gene>
<proteinExistence type="predicted"/>
<dbReference type="Proteomes" id="UP000482800">
    <property type="component" value="Unassembled WGS sequence"/>
</dbReference>
<sequence length="105" mass="11597">MDTPAEPAPAGSLYSVTWVWEIRRKSGTVKDQGSFVGWRYAQPQAVADDQMALLVVDLAPRYHLLKGLVCRAWPEDAPEDFGESRGDDWFATAKPHLAAKPSRAA</sequence>
<name>A0A6V8KBC3_9ACTN</name>
<reference evidence="1 2" key="1">
    <citation type="submission" date="2020-03" db="EMBL/GenBank/DDBJ databases">
        <title>Whole genome shotgun sequence of Phytohabitans houttuyneae NBRC 108639.</title>
        <authorList>
            <person name="Komaki H."/>
            <person name="Tamura T."/>
        </authorList>
    </citation>
    <scope>NUCLEOTIDE SEQUENCE [LARGE SCALE GENOMIC DNA]</scope>
    <source>
        <strain evidence="1 2">NBRC 108639</strain>
    </source>
</reference>
<organism evidence="1 2">
    <name type="scientific">Phytohabitans houttuyneae</name>
    <dbReference type="NCBI Taxonomy" id="1076126"/>
    <lineage>
        <taxon>Bacteria</taxon>
        <taxon>Bacillati</taxon>
        <taxon>Actinomycetota</taxon>
        <taxon>Actinomycetes</taxon>
        <taxon>Micromonosporales</taxon>
        <taxon>Micromonosporaceae</taxon>
    </lineage>
</organism>
<keyword evidence="2" id="KW-1185">Reference proteome</keyword>
<dbReference type="AlphaFoldDB" id="A0A6V8KBC3"/>
<dbReference type="EMBL" id="BLPF01000001">
    <property type="protein sequence ID" value="GFJ79449.1"/>
    <property type="molecule type" value="Genomic_DNA"/>
</dbReference>